<dbReference type="GO" id="GO:0008168">
    <property type="term" value="F:methyltransferase activity"/>
    <property type="evidence" value="ECO:0007669"/>
    <property type="project" value="UniProtKB-KW"/>
</dbReference>
<keyword evidence="1" id="KW-0472">Membrane</keyword>
<feature type="transmembrane region" description="Helical" evidence="1">
    <location>
        <begin position="122"/>
        <end position="140"/>
    </location>
</feature>
<dbReference type="RefSeq" id="WP_179615479.1">
    <property type="nucleotide sequence ID" value="NZ_CP059163.1"/>
</dbReference>
<keyword evidence="2" id="KW-0808">Transferase</keyword>
<name>A0A7Y9F194_9ACTN</name>
<feature type="transmembrane region" description="Helical" evidence="1">
    <location>
        <begin position="95"/>
        <end position="116"/>
    </location>
</feature>
<keyword evidence="3" id="KW-1185">Reference proteome</keyword>
<organism evidence="2 3">
    <name type="scientific">Nocardioides marinisabuli</name>
    <dbReference type="NCBI Taxonomy" id="419476"/>
    <lineage>
        <taxon>Bacteria</taxon>
        <taxon>Bacillati</taxon>
        <taxon>Actinomycetota</taxon>
        <taxon>Actinomycetes</taxon>
        <taxon>Propionibacteriales</taxon>
        <taxon>Nocardioidaceae</taxon>
        <taxon>Nocardioides</taxon>
    </lineage>
</organism>
<dbReference type="AlphaFoldDB" id="A0A7Y9F194"/>
<comment type="caution">
    <text evidence="2">The sequence shown here is derived from an EMBL/GenBank/DDBJ whole genome shotgun (WGS) entry which is preliminary data.</text>
</comment>
<reference evidence="2 3" key="1">
    <citation type="submission" date="2020-07" db="EMBL/GenBank/DDBJ databases">
        <title>Sequencing the genomes of 1000 actinobacteria strains.</title>
        <authorList>
            <person name="Klenk H.-P."/>
        </authorList>
    </citation>
    <scope>NUCLEOTIDE SEQUENCE [LARGE SCALE GENOMIC DNA]</scope>
    <source>
        <strain evidence="2 3">DSM 18965</strain>
    </source>
</reference>
<dbReference type="GO" id="GO:0032259">
    <property type="term" value="P:methylation"/>
    <property type="evidence" value="ECO:0007669"/>
    <property type="project" value="UniProtKB-KW"/>
</dbReference>
<evidence type="ECO:0000256" key="1">
    <source>
        <dbReference type="SAM" id="Phobius"/>
    </source>
</evidence>
<evidence type="ECO:0000313" key="2">
    <source>
        <dbReference type="EMBL" id="NYD57762.1"/>
    </source>
</evidence>
<proteinExistence type="predicted"/>
<dbReference type="Proteomes" id="UP000516957">
    <property type="component" value="Unassembled WGS sequence"/>
</dbReference>
<keyword evidence="1" id="KW-1133">Transmembrane helix</keyword>
<accession>A0A7Y9F194</accession>
<sequence>MSTPPDDPDAVYRAPGRYAVMGLAALLVPVGVFLVVGGLRAEAPAFPIALGVLLAVLGATGVGSLTAPRHGPRADPPPAVAVAGGLALPLRRTQALLRAVAGVALALLGVLMVLVADSAGPRVLGVLVVLGVVAAAVLAVRTETRLVVGPDGLRVPGGVGRAQTVAWRDLVEVAAVRGWQPHLVVTTRGPSLVSCRLLPQAWPASALVALVEHHRRKAGDRSALVEPDALERFRS</sequence>
<feature type="transmembrane region" description="Helical" evidence="1">
    <location>
        <begin position="45"/>
        <end position="67"/>
    </location>
</feature>
<evidence type="ECO:0000313" key="3">
    <source>
        <dbReference type="Proteomes" id="UP000516957"/>
    </source>
</evidence>
<protein>
    <submittedName>
        <fullName evidence="2">Protein-S-isoprenylcysteine O-methyltransferase Ste14</fullName>
    </submittedName>
</protein>
<keyword evidence="2" id="KW-0489">Methyltransferase</keyword>
<dbReference type="EMBL" id="JACCBE010000001">
    <property type="protein sequence ID" value="NYD57762.1"/>
    <property type="molecule type" value="Genomic_DNA"/>
</dbReference>
<gene>
    <name evidence="2" type="ORF">BKA08_002000</name>
</gene>
<feature type="transmembrane region" description="Helical" evidence="1">
    <location>
        <begin position="18"/>
        <end position="39"/>
    </location>
</feature>
<keyword evidence="1" id="KW-0812">Transmembrane</keyword>